<dbReference type="PANTHER" id="PTHR10622">
    <property type="entry name" value="HET DOMAIN-CONTAINING PROTEIN"/>
    <property type="match status" value="1"/>
</dbReference>
<gene>
    <name evidence="3" type="ORF">PTRG_07722</name>
</gene>
<dbReference type="Pfam" id="PF26640">
    <property type="entry name" value="DUF8212"/>
    <property type="match status" value="1"/>
</dbReference>
<dbReference type="STRING" id="426418.B2WCL3"/>
<evidence type="ECO:0000313" key="3">
    <source>
        <dbReference type="EMBL" id="EDU50641.1"/>
    </source>
</evidence>
<dbReference type="GeneID" id="6345995"/>
<organism evidence="3 4">
    <name type="scientific">Pyrenophora tritici-repentis (strain Pt-1C-BFP)</name>
    <name type="common">Wheat tan spot fungus</name>
    <name type="synonym">Drechslera tritici-repentis</name>
    <dbReference type="NCBI Taxonomy" id="426418"/>
    <lineage>
        <taxon>Eukaryota</taxon>
        <taxon>Fungi</taxon>
        <taxon>Dikarya</taxon>
        <taxon>Ascomycota</taxon>
        <taxon>Pezizomycotina</taxon>
        <taxon>Dothideomycetes</taxon>
        <taxon>Pleosporomycetidae</taxon>
        <taxon>Pleosporales</taxon>
        <taxon>Pleosporineae</taxon>
        <taxon>Pleosporaceae</taxon>
        <taxon>Pyrenophora</taxon>
    </lineage>
</organism>
<reference evidence="4" key="1">
    <citation type="journal article" date="2013" name="G3 (Bethesda)">
        <title>Comparative genomics of a plant-pathogenic fungus, Pyrenophora tritici-repentis, reveals transduplication and the impact of repeat elements on pathogenicity and population divergence.</title>
        <authorList>
            <person name="Manning V.A."/>
            <person name="Pandelova I."/>
            <person name="Dhillon B."/>
            <person name="Wilhelm L.J."/>
            <person name="Goodwin S.B."/>
            <person name="Berlin A.M."/>
            <person name="Figueroa M."/>
            <person name="Freitag M."/>
            <person name="Hane J.K."/>
            <person name="Henrissat B."/>
            <person name="Holman W.H."/>
            <person name="Kodira C.D."/>
            <person name="Martin J."/>
            <person name="Oliver R.P."/>
            <person name="Robbertse B."/>
            <person name="Schackwitz W."/>
            <person name="Schwartz D.C."/>
            <person name="Spatafora J.W."/>
            <person name="Turgeon B.G."/>
            <person name="Yandava C."/>
            <person name="Young S."/>
            <person name="Zhou S."/>
            <person name="Zeng Q."/>
            <person name="Grigoriev I.V."/>
            <person name="Ma L.-J."/>
            <person name="Ciuffetti L.M."/>
        </authorList>
    </citation>
    <scope>NUCLEOTIDE SEQUENCE [LARGE SCALE GENOMIC DNA]</scope>
    <source>
        <strain evidence="4">Pt-1C-BFP</strain>
    </source>
</reference>
<feature type="chain" id="PRO_5002784697" evidence="1">
    <location>
        <begin position="22"/>
        <end position="637"/>
    </location>
</feature>
<dbReference type="EMBL" id="DS231622">
    <property type="protein sequence ID" value="EDU50641.1"/>
    <property type="molecule type" value="Genomic_DNA"/>
</dbReference>
<dbReference type="Proteomes" id="UP000001471">
    <property type="component" value="Unassembled WGS sequence"/>
</dbReference>
<dbReference type="AlphaFoldDB" id="B2WCL3"/>
<dbReference type="InterPro" id="IPR058525">
    <property type="entry name" value="DUF8212"/>
</dbReference>
<dbReference type="HOGENOM" id="CLU_429690_0_0_1"/>
<sequence length="637" mass="68496">MRVPQLHLPALLLLATTTTTALPLPALSVPVNLLFGIRIQTSTPPTATPPKIIFSGFEIPVPVAAESGVLISWLGNYANSIGYNTQFNAFNPGAPQNVTADAGMSVDSAAALTDGQLARVVATSYSDGDAVGTATRALGGVQTNATSNSSESGSDGTAVASSSALGRVFIATASSANVTAVLNTPSFQNAKAAEAAAGFCGGNSSVSTAPTLNSAYIPISTTADGGQQSVKSEAVVGCEPGVEAPRVDESRGTASSEGAVLTDVEGWVRRLQQLAWEARIASSIFFAIYLGISFGDVVAGDSTYDAVGIQPCRREGSTHLESTFTPGIPSWITVHLLRPKAEALPNMRLLDATTLEFRTFTDDQFPPYVILSHTWGDEEVTYQEMRFLQQFDALPDNLKHNTALIAAMEAAAGLKVSLRSSEIVKHRSGYRKISSSAELQEAINSMFTWYKRSNFCVVYLESVDRLCRSGEEFQTALQDSKWTWRGWTLQELIAPISVKFYNGDWVYICTKDEWARHIAAVTGISEIILLTGDLDDASVAQKMSWAATRQTTRKEDKAYSLMGLFGIHVPMLYGEGDNAFLRLQEEIIRTCLDDSIFAWRSPQGSVNSHRGLLANSPEDFKDFKNITRGCGSFAGTN</sequence>
<evidence type="ECO:0000259" key="2">
    <source>
        <dbReference type="Pfam" id="PF26640"/>
    </source>
</evidence>
<dbReference type="OrthoDB" id="674604at2759"/>
<dbReference type="eggNOG" id="KOG4177">
    <property type="taxonomic scope" value="Eukaryota"/>
</dbReference>
<protein>
    <submittedName>
        <fullName evidence="3">HET domain containing protein</fullName>
    </submittedName>
</protein>
<feature type="domain" description="DUF8212" evidence="2">
    <location>
        <begin position="578"/>
        <end position="614"/>
    </location>
</feature>
<keyword evidence="1" id="KW-0732">Signal</keyword>
<evidence type="ECO:0000313" key="4">
    <source>
        <dbReference type="Proteomes" id="UP000001471"/>
    </source>
</evidence>
<evidence type="ECO:0000256" key="1">
    <source>
        <dbReference type="SAM" id="SignalP"/>
    </source>
</evidence>
<dbReference type="KEGG" id="ptrr:6345995"/>
<dbReference type="RefSeq" id="XP_001938054.2">
    <property type="nucleotide sequence ID" value="XM_001938019.2"/>
</dbReference>
<feature type="signal peptide" evidence="1">
    <location>
        <begin position="1"/>
        <end position="21"/>
    </location>
</feature>
<name>B2WCL3_PYRTR</name>
<dbReference type="PANTHER" id="PTHR10622:SF12">
    <property type="entry name" value="HET DOMAIN-CONTAINING PROTEIN"/>
    <property type="match status" value="1"/>
</dbReference>
<proteinExistence type="predicted"/>
<accession>B2WCL3</accession>
<dbReference type="InParanoid" id="B2WCL3"/>